<evidence type="ECO:0000256" key="3">
    <source>
        <dbReference type="ARBA" id="ARBA00022729"/>
    </source>
</evidence>
<keyword evidence="8" id="KW-1185">Reference proteome</keyword>
<dbReference type="STRING" id="301302.ERS852420_02436"/>
<evidence type="ECO:0000256" key="5">
    <source>
        <dbReference type="SAM" id="Phobius"/>
    </source>
</evidence>
<evidence type="ECO:0000256" key="4">
    <source>
        <dbReference type="SAM" id="Coils"/>
    </source>
</evidence>
<evidence type="ECO:0000313" key="7">
    <source>
        <dbReference type="EMBL" id="CRL34816.1"/>
    </source>
</evidence>
<evidence type="ECO:0000256" key="2">
    <source>
        <dbReference type="ARBA" id="ARBA00007639"/>
    </source>
</evidence>
<organism evidence="7 8">
    <name type="scientific">Roseburia faecis</name>
    <dbReference type="NCBI Taxonomy" id="301302"/>
    <lineage>
        <taxon>Bacteria</taxon>
        <taxon>Bacillati</taxon>
        <taxon>Bacillota</taxon>
        <taxon>Clostridia</taxon>
        <taxon>Lachnospirales</taxon>
        <taxon>Lachnospiraceae</taxon>
        <taxon>Roseburia</taxon>
    </lineage>
</organism>
<dbReference type="PANTHER" id="PTHR46847">
    <property type="entry name" value="D-ALLOSE-BINDING PERIPLASMIC PROTEIN-RELATED"/>
    <property type="match status" value="1"/>
</dbReference>
<keyword evidence="5" id="KW-0472">Membrane</keyword>
<evidence type="ECO:0000313" key="8">
    <source>
        <dbReference type="Proteomes" id="UP000049979"/>
    </source>
</evidence>
<evidence type="ECO:0000256" key="1">
    <source>
        <dbReference type="ARBA" id="ARBA00004196"/>
    </source>
</evidence>
<feature type="domain" description="Periplasmic binding protein" evidence="6">
    <location>
        <begin position="38"/>
        <end position="281"/>
    </location>
</feature>
<dbReference type="AlphaFoldDB" id="A0A0M6WEW1"/>
<dbReference type="EMBL" id="CVRR01000007">
    <property type="protein sequence ID" value="CRL34816.1"/>
    <property type="molecule type" value="Genomic_DNA"/>
</dbReference>
<comment type="subcellular location">
    <subcellularLocation>
        <location evidence="1">Cell envelope</location>
    </subcellularLocation>
</comment>
<dbReference type="SUPFAM" id="SSF53822">
    <property type="entry name" value="Periplasmic binding protein-like I"/>
    <property type="match status" value="1"/>
</dbReference>
<feature type="transmembrane region" description="Helical" evidence="5">
    <location>
        <begin position="7"/>
        <end position="28"/>
    </location>
</feature>
<dbReference type="Gene3D" id="3.40.50.2300">
    <property type="match status" value="2"/>
</dbReference>
<gene>
    <name evidence="7" type="ORF">M72_22211</name>
</gene>
<feature type="coiled-coil region" evidence="4">
    <location>
        <begin position="69"/>
        <end position="96"/>
    </location>
</feature>
<accession>A0A0M6WEW1</accession>
<reference evidence="8" key="1">
    <citation type="submission" date="2015-05" db="EMBL/GenBank/DDBJ databases">
        <authorList>
            <consortium name="Pathogen Informatics"/>
        </authorList>
    </citation>
    <scope>NUCLEOTIDE SEQUENCE [LARGE SCALE GENOMIC DNA]</scope>
    <source>
        <strain evidence="8">M72</strain>
    </source>
</reference>
<dbReference type="Pfam" id="PF13407">
    <property type="entry name" value="Peripla_BP_4"/>
    <property type="match status" value="1"/>
</dbReference>
<proteinExistence type="inferred from homology"/>
<keyword evidence="3" id="KW-0732">Signal</keyword>
<sequence>MKHGKKTFVIIEAVLGILVILVLGFIIYKQNGHEPETIAVIIPDVDESEWSAFKYGLKMAAREYDTDVVIISKDNMETANEEIEIMNQEIAKGADAVIVKPIANRDGQQKLKQLEKSVPIMAVGDTFPEEPSGLHTIEPDHYHMGADLAQKLLENYRGNLIGKKIGIYSQYATSEAVIKRKKGICDTLKGSGAEILWSVSKENDSKEKINLQTQRRVDIVMALDNASFVEAGEAAKDNDLYGAVLYGIGNSTEAVYYLDAGWAQCLVAPDEFDAGYESVAELIKKRRNFFYKMKDRQITYTVLTRENLFSEENRNLLFTISR</sequence>
<name>A0A0M6WEW1_9FIRM</name>
<keyword evidence="5" id="KW-0812">Transmembrane</keyword>
<protein>
    <recommendedName>
        <fullName evidence="6">Periplasmic binding protein domain-containing protein</fullName>
    </recommendedName>
</protein>
<dbReference type="PANTHER" id="PTHR46847:SF1">
    <property type="entry name" value="D-ALLOSE-BINDING PERIPLASMIC PROTEIN-RELATED"/>
    <property type="match status" value="1"/>
</dbReference>
<dbReference type="RefSeq" id="WP_055067250.1">
    <property type="nucleotide sequence ID" value="NZ_CP173697.1"/>
</dbReference>
<comment type="similarity">
    <text evidence="2">Belongs to the bacterial solute-binding protein 2 family.</text>
</comment>
<dbReference type="GO" id="GO:0030246">
    <property type="term" value="F:carbohydrate binding"/>
    <property type="evidence" value="ECO:0007669"/>
    <property type="project" value="UniProtKB-ARBA"/>
</dbReference>
<dbReference type="OrthoDB" id="1771098at2"/>
<dbReference type="InterPro" id="IPR028082">
    <property type="entry name" value="Peripla_BP_I"/>
</dbReference>
<keyword evidence="4" id="KW-0175">Coiled coil</keyword>
<dbReference type="InterPro" id="IPR025997">
    <property type="entry name" value="SBP_2_dom"/>
</dbReference>
<dbReference type="Proteomes" id="UP000049979">
    <property type="component" value="Unassembled WGS sequence"/>
</dbReference>
<dbReference type="GO" id="GO:0030313">
    <property type="term" value="C:cell envelope"/>
    <property type="evidence" value="ECO:0007669"/>
    <property type="project" value="UniProtKB-SubCell"/>
</dbReference>
<keyword evidence="5" id="KW-1133">Transmembrane helix</keyword>
<evidence type="ECO:0000259" key="6">
    <source>
        <dbReference type="Pfam" id="PF13407"/>
    </source>
</evidence>